<reference evidence="1" key="1">
    <citation type="submission" date="2019-11" db="UniProtKB">
        <authorList>
            <consortium name="WormBaseParasite"/>
        </authorList>
    </citation>
    <scope>IDENTIFICATION</scope>
</reference>
<protein>
    <submittedName>
        <fullName evidence="1">Uncharacterized protein</fullName>
    </submittedName>
</protein>
<dbReference type="AlphaFoldDB" id="A0A5K3FWE6"/>
<evidence type="ECO:0000313" key="1">
    <source>
        <dbReference type="WBParaSite" id="MCU_012500-RA"/>
    </source>
</evidence>
<dbReference type="WBParaSite" id="MCU_012500-RA">
    <property type="protein sequence ID" value="MCU_012500-RA"/>
    <property type="gene ID" value="MCU_012500"/>
</dbReference>
<organism evidence="1">
    <name type="scientific">Mesocestoides corti</name>
    <name type="common">Flatworm</name>
    <dbReference type="NCBI Taxonomy" id="53468"/>
    <lineage>
        <taxon>Eukaryota</taxon>
        <taxon>Metazoa</taxon>
        <taxon>Spiralia</taxon>
        <taxon>Lophotrochozoa</taxon>
        <taxon>Platyhelminthes</taxon>
        <taxon>Cestoda</taxon>
        <taxon>Eucestoda</taxon>
        <taxon>Cyclophyllidea</taxon>
        <taxon>Mesocestoididae</taxon>
        <taxon>Mesocestoides</taxon>
    </lineage>
</organism>
<name>A0A5K3FWE6_MESCO</name>
<sequence length="69" mass="7598">MSAMHILGAPEKTLMLLPDHQLLSIRCMWSPVLGRDVAESSIRHSSERIAEPTSTSRSTMLVEVTASCM</sequence>
<proteinExistence type="predicted"/>
<accession>A0A5K3FWE6</accession>